<evidence type="ECO:0000313" key="3">
    <source>
        <dbReference type="Proteomes" id="UP000217083"/>
    </source>
</evidence>
<organism evidence="2 3">
    <name type="scientific">Lottiidibacillus patelloidae</name>
    <dbReference type="NCBI Taxonomy" id="2670334"/>
    <lineage>
        <taxon>Bacteria</taxon>
        <taxon>Bacillati</taxon>
        <taxon>Bacillota</taxon>
        <taxon>Bacilli</taxon>
        <taxon>Bacillales</taxon>
        <taxon>Bacillaceae</taxon>
        <taxon>Lottiidibacillus</taxon>
    </lineage>
</organism>
<proteinExistence type="predicted"/>
<sequence>MIKHFFNLATFLALFMILIGCTENNINNIESMNIYKMKSFSVTSKNSLREINDTKIINIFYEAINNASIISDSTDMVDPQYKIEIGNDTYFLWLYENSGILMNDKDSHTTFSISEKSVKEINSVLANIY</sequence>
<name>A0A263BRK4_9BACI</name>
<evidence type="ECO:0000259" key="1">
    <source>
        <dbReference type="Pfam" id="PF26353"/>
    </source>
</evidence>
<reference evidence="2 3" key="2">
    <citation type="submission" date="2017-09" db="EMBL/GenBank/DDBJ databases">
        <title>Bacillus patelloidae sp. nov., isolated from the intestinal tract of a marine limpet.</title>
        <authorList>
            <person name="Liu R."/>
            <person name="Dong C."/>
            <person name="Shao Z."/>
        </authorList>
    </citation>
    <scope>NUCLEOTIDE SEQUENCE [LARGE SCALE GENOMIC DNA]</scope>
    <source>
        <strain evidence="2 3">SA5d-4</strain>
    </source>
</reference>
<keyword evidence="3" id="KW-1185">Reference proteome</keyword>
<protein>
    <recommendedName>
        <fullName evidence="1">YhfM-like domain-containing protein</fullName>
    </recommendedName>
</protein>
<evidence type="ECO:0000313" key="2">
    <source>
        <dbReference type="EMBL" id="OZM56325.1"/>
    </source>
</evidence>
<dbReference type="RefSeq" id="WP_094925821.1">
    <property type="nucleotide sequence ID" value="NZ_NPIA01000007.1"/>
</dbReference>
<feature type="domain" description="YhfM-like" evidence="1">
    <location>
        <begin position="44"/>
        <end position="127"/>
    </location>
</feature>
<dbReference type="PROSITE" id="PS51257">
    <property type="entry name" value="PROKAR_LIPOPROTEIN"/>
    <property type="match status" value="1"/>
</dbReference>
<comment type="caution">
    <text evidence="2">The sequence shown here is derived from an EMBL/GenBank/DDBJ whole genome shotgun (WGS) entry which is preliminary data.</text>
</comment>
<gene>
    <name evidence="2" type="ORF">CIB95_12995</name>
</gene>
<accession>A0A263BRK4</accession>
<dbReference type="Proteomes" id="UP000217083">
    <property type="component" value="Unassembled WGS sequence"/>
</dbReference>
<dbReference type="Pfam" id="PF26353">
    <property type="entry name" value="YhfM"/>
    <property type="match status" value="1"/>
</dbReference>
<dbReference type="AlphaFoldDB" id="A0A263BRK4"/>
<dbReference type="EMBL" id="NPIA01000007">
    <property type="protein sequence ID" value="OZM56325.1"/>
    <property type="molecule type" value="Genomic_DNA"/>
</dbReference>
<dbReference type="InterPro" id="IPR058780">
    <property type="entry name" value="YhfM-like_dom"/>
</dbReference>
<reference evidence="3" key="1">
    <citation type="submission" date="2017-08" db="EMBL/GenBank/DDBJ databases">
        <authorList>
            <person name="Huang Z."/>
        </authorList>
    </citation>
    <scope>NUCLEOTIDE SEQUENCE [LARGE SCALE GENOMIC DNA]</scope>
    <source>
        <strain evidence="3">SA5d-4</strain>
    </source>
</reference>